<comment type="caution">
    <text evidence="2">The sequence shown here is derived from an EMBL/GenBank/DDBJ whole genome shotgun (WGS) entry which is preliminary data.</text>
</comment>
<dbReference type="Proteomes" id="UP001597509">
    <property type="component" value="Unassembled WGS sequence"/>
</dbReference>
<dbReference type="SMART" id="SM00342">
    <property type="entry name" value="HTH_ARAC"/>
    <property type="match status" value="1"/>
</dbReference>
<dbReference type="InterPro" id="IPR018060">
    <property type="entry name" value="HTH_AraC"/>
</dbReference>
<dbReference type="PROSITE" id="PS01124">
    <property type="entry name" value="HTH_ARAC_FAMILY_2"/>
    <property type="match status" value="1"/>
</dbReference>
<protein>
    <submittedName>
        <fullName evidence="2">Helix-turn-helix domain-containing protein</fullName>
    </submittedName>
</protein>
<dbReference type="EMBL" id="JBHUPE010000004">
    <property type="protein sequence ID" value="MFD2904644.1"/>
    <property type="molecule type" value="Genomic_DNA"/>
</dbReference>
<proteinExistence type="predicted"/>
<gene>
    <name evidence="2" type="ORF">ACFS6I_11945</name>
</gene>
<evidence type="ECO:0000313" key="3">
    <source>
        <dbReference type="Proteomes" id="UP001597509"/>
    </source>
</evidence>
<sequence>MKQTIILNHPPDFQEVAHSDLRVTYPIRYAHTTYWANATNRYAVQTFDGRYAYIYYYEFWIDTPTTLGLTSIAPDLHLCYPLLSTGAQPITLHEPNAQLALHFQHERASYLYLPNTELTVDLPMGHHIIIGITLDAGLFRPHLERHFEFVMPLVNAKRAVDPVPLQSSDFKIGPLTRTEILNLFSQINPRNMENEYLLVHHQIYLITLSRLKIISETTKINTTIALVDQARAYLELAVSKFGAKALIKDIVKSLQCGHNQLAQLHKEFYGCSLHAYRNQLLLERIIRQLEDYPQQIATLAEQLNFAGHSELNRFFKKLTGKSISHFKKP</sequence>
<keyword evidence="3" id="KW-1185">Reference proteome</keyword>
<dbReference type="Gene3D" id="1.10.10.60">
    <property type="entry name" value="Homeodomain-like"/>
    <property type="match status" value="1"/>
</dbReference>
<name>A0ABW5YVY5_9SPHI</name>
<dbReference type="RefSeq" id="WP_380920789.1">
    <property type="nucleotide sequence ID" value="NZ_JBHUPE010000004.1"/>
</dbReference>
<organism evidence="2 3">
    <name type="scientific">Sphingobacterium anhuiense</name>
    <dbReference type="NCBI Taxonomy" id="493780"/>
    <lineage>
        <taxon>Bacteria</taxon>
        <taxon>Pseudomonadati</taxon>
        <taxon>Bacteroidota</taxon>
        <taxon>Sphingobacteriia</taxon>
        <taxon>Sphingobacteriales</taxon>
        <taxon>Sphingobacteriaceae</taxon>
        <taxon>Sphingobacterium</taxon>
    </lineage>
</organism>
<accession>A0ABW5YVY5</accession>
<feature type="domain" description="HTH araC/xylS-type" evidence="1">
    <location>
        <begin position="228"/>
        <end position="329"/>
    </location>
</feature>
<dbReference type="Pfam" id="PF12833">
    <property type="entry name" value="HTH_18"/>
    <property type="match status" value="1"/>
</dbReference>
<evidence type="ECO:0000259" key="1">
    <source>
        <dbReference type="PROSITE" id="PS01124"/>
    </source>
</evidence>
<evidence type="ECO:0000313" key="2">
    <source>
        <dbReference type="EMBL" id="MFD2904644.1"/>
    </source>
</evidence>
<reference evidence="3" key="1">
    <citation type="journal article" date="2019" name="Int. J. Syst. Evol. Microbiol.">
        <title>The Global Catalogue of Microorganisms (GCM) 10K type strain sequencing project: providing services to taxonomists for standard genome sequencing and annotation.</title>
        <authorList>
            <consortium name="The Broad Institute Genomics Platform"/>
            <consortium name="The Broad Institute Genome Sequencing Center for Infectious Disease"/>
            <person name="Wu L."/>
            <person name="Ma J."/>
        </authorList>
    </citation>
    <scope>NUCLEOTIDE SEQUENCE [LARGE SCALE GENOMIC DNA]</scope>
    <source>
        <strain evidence="3">KCTC 22209</strain>
    </source>
</reference>